<evidence type="ECO:0000313" key="2">
    <source>
        <dbReference type="EMBL" id="ANL89145.1"/>
    </source>
</evidence>
<feature type="region of interest" description="Disordered" evidence="1">
    <location>
        <begin position="258"/>
        <end position="296"/>
    </location>
</feature>
<name>A0ABM6CL88_9HYPH</name>
<dbReference type="RefSeq" id="WP_081284269.1">
    <property type="nucleotide sequence ID" value="NZ_CP013523.1"/>
</dbReference>
<organism evidence="2 3">
    <name type="scientific">Rhizobium phaseoli</name>
    <dbReference type="NCBI Taxonomy" id="396"/>
    <lineage>
        <taxon>Bacteria</taxon>
        <taxon>Pseudomonadati</taxon>
        <taxon>Pseudomonadota</taxon>
        <taxon>Alphaproteobacteria</taxon>
        <taxon>Hyphomicrobiales</taxon>
        <taxon>Rhizobiaceae</taxon>
        <taxon>Rhizobium/Agrobacterium group</taxon>
        <taxon>Rhizobium</taxon>
    </lineage>
</organism>
<geneLocation type="plasmid" evidence="2 3">
    <name>pRphaN771e</name>
</geneLocation>
<feature type="compositionally biased region" description="Basic and acidic residues" evidence="1">
    <location>
        <begin position="265"/>
        <end position="279"/>
    </location>
</feature>
<dbReference type="PANTHER" id="PTHR43739:SF5">
    <property type="entry name" value="EXO-ALPHA-SIALIDASE"/>
    <property type="match status" value="1"/>
</dbReference>
<dbReference type="Proteomes" id="UP000078551">
    <property type="component" value="Plasmid pRphaN771e"/>
</dbReference>
<dbReference type="InterPro" id="IPR052025">
    <property type="entry name" value="Xyloglucanase_GH74"/>
</dbReference>
<keyword evidence="3" id="KW-1185">Reference proteome</keyword>
<dbReference type="PANTHER" id="PTHR43739">
    <property type="entry name" value="XYLOGLUCANASE (EUROFUNG)"/>
    <property type="match status" value="1"/>
</dbReference>
<dbReference type="EMBL" id="CP013573">
    <property type="protein sequence ID" value="ANL89145.1"/>
    <property type="molecule type" value="Genomic_DNA"/>
</dbReference>
<evidence type="ECO:0000256" key="1">
    <source>
        <dbReference type="SAM" id="MobiDB-lite"/>
    </source>
</evidence>
<proteinExistence type="predicted"/>
<reference evidence="2 3" key="1">
    <citation type="submission" date="2015-11" db="EMBL/GenBank/DDBJ databases">
        <title>The limits of bacterial species coexistence and the symbiotic plasmid transference in sympatric Rhizobium populations.</title>
        <authorList>
            <person name="Perez-Carrascal O.M."/>
            <person name="VanInsberghe D."/>
            <person name="Juarez S."/>
            <person name="Polz M.F."/>
            <person name="Vinuesa P."/>
            <person name="Gonzalez V."/>
        </authorList>
    </citation>
    <scope>NUCLEOTIDE SEQUENCE [LARGE SCALE GENOMIC DNA]</scope>
    <source>
        <strain evidence="2 3">N771</strain>
        <plasmid evidence="2 3">pRphaN771e</plasmid>
    </source>
</reference>
<dbReference type="InterPro" id="IPR015943">
    <property type="entry name" value="WD40/YVTN_repeat-like_dom_sf"/>
</dbReference>
<dbReference type="CDD" id="cd15482">
    <property type="entry name" value="Sialidase_non-viral"/>
    <property type="match status" value="1"/>
</dbReference>
<accession>A0ABM6CL88</accession>
<keyword evidence="2" id="KW-0614">Plasmid</keyword>
<evidence type="ECO:0000313" key="3">
    <source>
        <dbReference type="Proteomes" id="UP000078551"/>
    </source>
</evidence>
<dbReference type="Gene3D" id="2.130.10.10">
    <property type="entry name" value="YVTN repeat-like/Quinoprotein amine dehydrogenase"/>
    <property type="match status" value="1"/>
</dbReference>
<sequence length="369" mass="41209">MTHFLIGMSGGLFRFERDSRKLAALMPATQPTAFAIDPSEPAIIYCATYNRGLWRSDDTGRTWLPVGTPQSYYGPEVDGALPERETTFVSVDPQKNHDGRHPVWIGTEPSKLYRSDDHGLTFQLVNALDSLPSRRSWAYPPRPATHHVRWIAHGERGQIYLSVEFGAFLRSMDGGKTFEDRRSDSPLDTHVMLTHPLAPRRIYGALGDGLMMSGRSFGESLDGGESWNYVSRGLEEMVYLYGMSINPSDPDDIRIAASPSPGMAHGRDWKAQLHDRQNDRQATSSRHPSAGPSSIFKRVGQGWKEDAIGFPRDHSFIPVLTADPHRPGYWFALSNLGLFEQAPGKEGWQLIANDPIWANMHPMSLLPLG</sequence>
<dbReference type="SUPFAM" id="SSF110296">
    <property type="entry name" value="Oligoxyloglucan reducing end-specific cellobiohydrolase"/>
    <property type="match status" value="1"/>
</dbReference>
<gene>
    <name evidence="2" type="ORF">AMC81_PE00902</name>
</gene>
<protein>
    <submittedName>
        <fullName evidence="2">WD40/YVTN repeat-like domain-containing protein</fullName>
    </submittedName>
</protein>